<name>A0ABT0SMY3_9GAMM</name>
<dbReference type="Proteomes" id="UP001165308">
    <property type="component" value="Unassembled WGS sequence"/>
</dbReference>
<comment type="caution">
    <text evidence="2">The sequence shown here is derived from an EMBL/GenBank/DDBJ whole genome shotgun (WGS) entry which is preliminary data.</text>
</comment>
<evidence type="ECO:0000313" key="2">
    <source>
        <dbReference type="EMBL" id="MCL7929156.1"/>
    </source>
</evidence>
<dbReference type="RefSeq" id="WP_250080179.1">
    <property type="nucleotide sequence ID" value="NZ_JAMJPJ010000004.1"/>
</dbReference>
<accession>A0ABT0SMY3</accession>
<protein>
    <submittedName>
        <fullName evidence="2">Uncharacterized protein</fullName>
    </submittedName>
</protein>
<proteinExistence type="predicted"/>
<keyword evidence="3" id="KW-1185">Reference proteome</keyword>
<feature type="region of interest" description="Disordered" evidence="1">
    <location>
        <begin position="15"/>
        <end position="38"/>
    </location>
</feature>
<reference evidence="2" key="1">
    <citation type="submission" date="2022-05" db="EMBL/GenBank/DDBJ databases">
        <title>Halomonas geminus sp. nov. and Halomonas llamarensis sp. nov. isolated from high-altitude salars of the Atacama Desert.</title>
        <authorList>
            <person name="Hintersatz C."/>
            <person name="Rojas L.A."/>
            <person name="Wei T.-S."/>
            <person name="Kutschke S."/>
            <person name="Lehmann F."/>
            <person name="Jain R."/>
            <person name="Pollmann K."/>
        </authorList>
    </citation>
    <scope>NUCLEOTIDE SEQUENCE</scope>
    <source>
        <strain evidence="2">ATCHA</strain>
    </source>
</reference>
<feature type="compositionally biased region" description="Polar residues" evidence="1">
    <location>
        <begin position="20"/>
        <end position="31"/>
    </location>
</feature>
<organism evidence="2 3">
    <name type="scientific">Halomonas llamarensis</name>
    <dbReference type="NCBI Taxonomy" id="2945104"/>
    <lineage>
        <taxon>Bacteria</taxon>
        <taxon>Pseudomonadati</taxon>
        <taxon>Pseudomonadota</taxon>
        <taxon>Gammaproteobacteria</taxon>
        <taxon>Oceanospirillales</taxon>
        <taxon>Halomonadaceae</taxon>
        <taxon>Halomonas</taxon>
    </lineage>
</organism>
<evidence type="ECO:0000313" key="3">
    <source>
        <dbReference type="Proteomes" id="UP001165308"/>
    </source>
</evidence>
<dbReference type="EMBL" id="JAMJPJ010000004">
    <property type="protein sequence ID" value="MCL7929156.1"/>
    <property type="molecule type" value="Genomic_DNA"/>
</dbReference>
<gene>
    <name evidence="2" type="ORF">M8006_04030</name>
</gene>
<sequence length="122" mass="13682">MNGDALLTRIAQMQAAAGASRSQGKPGTRPQQRPRRASVTSRVESWLALIEKRCALLAEDRRFIRLRLATQQNSEAMRLAKGYCAAWEQAAMQEQLAHVKSNAGRQAANLWLKRQLDKKINP</sequence>
<evidence type="ECO:0000256" key="1">
    <source>
        <dbReference type="SAM" id="MobiDB-lite"/>
    </source>
</evidence>